<dbReference type="RefSeq" id="WP_005214969.1">
    <property type="nucleotide sequence ID" value="NZ_KB291681.1"/>
</dbReference>
<proteinExistence type="predicted"/>
<protein>
    <submittedName>
        <fullName evidence="2">Toxin-antitoxin system, toxin component, Bro family</fullName>
    </submittedName>
</protein>
<gene>
    <name evidence="2" type="ORF">HMPREF0216_02800</name>
</gene>
<dbReference type="InterPro" id="IPR003497">
    <property type="entry name" value="BRO_N_domain"/>
</dbReference>
<keyword evidence="3" id="KW-1185">Reference proteome</keyword>
<dbReference type="SMART" id="SM01040">
    <property type="entry name" value="Bro-N"/>
    <property type="match status" value="1"/>
</dbReference>
<dbReference type="HOGENOM" id="CLU_046670_8_0_9"/>
<organism evidence="2 3">
    <name type="scientific">Clostridium celatum DSM 1785</name>
    <dbReference type="NCBI Taxonomy" id="545697"/>
    <lineage>
        <taxon>Bacteria</taxon>
        <taxon>Bacillati</taxon>
        <taxon>Bacillota</taxon>
        <taxon>Clostridia</taxon>
        <taxon>Eubacteriales</taxon>
        <taxon>Clostridiaceae</taxon>
        <taxon>Clostridium</taxon>
    </lineage>
</organism>
<comment type="caution">
    <text evidence="2">The sequence shown here is derived from an EMBL/GenBank/DDBJ whole genome shotgun (WGS) entry which is preliminary data.</text>
</comment>
<dbReference type="Pfam" id="PF02498">
    <property type="entry name" value="Bro-N"/>
    <property type="match status" value="1"/>
</dbReference>
<dbReference type="STRING" id="545697.HMPREF0216_02800"/>
<dbReference type="PATRIC" id="fig|545697.3.peg.2751"/>
<evidence type="ECO:0000313" key="2">
    <source>
        <dbReference type="EMBL" id="EKY24041.1"/>
    </source>
</evidence>
<evidence type="ECO:0000259" key="1">
    <source>
        <dbReference type="PROSITE" id="PS51750"/>
    </source>
</evidence>
<dbReference type="eggNOG" id="COG3561">
    <property type="taxonomic scope" value="Bacteria"/>
</dbReference>
<dbReference type="PROSITE" id="PS51750">
    <property type="entry name" value="BRO_N"/>
    <property type="match status" value="1"/>
</dbReference>
<sequence>MENTKHQRRKDVQLFINKDLGLEVRAITNSDGSISVNAEDAATGFGWIEIKDGKRYVMWRRVNKFIKEFDISAQVSKGDFIPESLFYLLGMKAENKAAQEFQRWLAVDVIPQIRKTGTYSPNNQLALSEFKGQVMSLVNDIVSEKINEVEEKCSEFYKINSAKKYDVSQYIKRRLGINKANNEYQQVKDRVFLLLNVTKWEDIDIDTFKESIDIIDESIRVIKMERPYEQTRFNL</sequence>
<accession>L1Q7Y2</accession>
<reference evidence="2 3" key="1">
    <citation type="submission" date="2012-05" db="EMBL/GenBank/DDBJ databases">
        <authorList>
            <person name="Weinstock G."/>
            <person name="Sodergren E."/>
            <person name="Lobos E.A."/>
            <person name="Fulton L."/>
            <person name="Fulton R."/>
            <person name="Courtney L."/>
            <person name="Fronick C."/>
            <person name="O'Laughlin M."/>
            <person name="Godfrey J."/>
            <person name="Wilson R.M."/>
            <person name="Miner T."/>
            <person name="Farmer C."/>
            <person name="Delehaunty K."/>
            <person name="Cordes M."/>
            <person name="Minx P."/>
            <person name="Tomlinson C."/>
            <person name="Chen J."/>
            <person name="Wollam A."/>
            <person name="Pepin K.H."/>
            <person name="Bhonagiri V."/>
            <person name="Zhang X."/>
            <person name="Suruliraj S."/>
            <person name="Warren W."/>
            <person name="Mitreva M."/>
            <person name="Mardis E.R."/>
            <person name="Wilson R.K."/>
        </authorList>
    </citation>
    <scope>NUCLEOTIDE SEQUENCE [LARGE SCALE GENOMIC DNA]</scope>
    <source>
        <strain evidence="2 3">DSM 1785</strain>
    </source>
</reference>
<feature type="domain" description="Bro-N" evidence="1">
    <location>
        <begin position="9"/>
        <end position="117"/>
    </location>
</feature>
<dbReference type="Proteomes" id="UP000010420">
    <property type="component" value="Unassembled WGS sequence"/>
</dbReference>
<evidence type="ECO:0000313" key="3">
    <source>
        <dbReference type="Proteomes" id="UP000010420"/>
    </source>
</evidence>
<dbReference type="EMBL" id="AMEZ01000091">
    <property type="protein sequence ID" value="EKY24041.1"/>
    <property type="molecule type" value="Genomic_DNA"/>
</dbReference>
<dbReference type="OrthoDB" id="9812611at2"/>
<dbReference type="AlphaFoldDB" id="L1Q7Y2"/>
<name>L1Q7Y2_9CLOT</name>
<dbReference type="eggNOG" id="COG3617">
    <property type="taxonomic scope" value="Bacteria"/>
</dbReference>